<reference evidence="2" key="1">
    <citation type="submission" date="2017-08" db="EMBL/GenBank/DDBJ databases">
        <title>A dynamic microbial community with high functional redundancy inhabits the cold, oxic subseafloor aquifer.</title>
        <authorList>
            <person name="Tully B.J."/>
            <person name="Wheat C.G."/>
            <person name="Glazer B.T."/>
            <person name="Huber J.A."/>
        </authorList>
    </citation>
    <scope>NUCLEOTIDE SEQUENCE [LARGE SCALE GENOMIC DNA]</scope>
</reference>
<dbReference type="Gene3D" id="3.40.50.150">
    <property type="entry name" value="Vaccinia Virus protein VP39"/>
    <property type="match status" value="1"/>
</dbReference>
<dbReference type="CDD" id="cd02440">
    <property type="entry name" value="AdoMet_MTases"/>
    <property type="match status" value="1"/>
</dbReference>
<dbReference type="EMBL" id="NVUL01000055">
    <property type="protein sequence ID" value="PCI76569.1"/>
    <property type="molecule type" value="Genomic_DNA"/>
</dbReference>
<keyword evidence="1" id="KW-0489">Methyltransferase</keyword>
<sequence length="234" mass="25991">MLFYAALARNSNRIRDAFHSSCLSHSIQCIILLSYSYSNPFIILLSNSHSNANASSFLVDNYGLFDNLQVGNGVLDLACGKGRNGLFLVSHNVPVLFADNNEAHLQSIPPELESAGTRAKKSTCWLIDFEAEVSEGRNPLAGKSFDAVIVFNYLHRPLFPFIREAIRPGGLIIYETFTVDQKRFGRPSNPDFLLGHDELAQAFAGWELIESFEGEASNPERAIARLIARKQAKK</sequence>
<gene>
    <name evidence="1" type="ORF">COB20_10195</name>
</gene>
<protein>
    <submittedName>
        <fullName evidence="1">SAM-dependent methyltransferase</fullName>
    </submittedName>
</protein>
<name>A0A2A4X391_9GAMM</name>
<organism evidence="1 2">
    <name type="scientific">SAR86 cluster bacterium</name>
    <dbReference type="NCBI Taxonomy" id="2030880"/>
    <lineage>
        <taxon>Bacteria</taxon>
        <taxon>Pseudomonadati</taxon>
        <taxon>Pseudomonadota</taxon>
        <taxon>Gammaproteobacteria</taxon>
        <taxon>SAR86 cluster</taxon>
    </lineage>
</organism>
<dbReference type="AlphaFoldDB" id="A0A2A4X391"/>
<keyword evidence="1" id="KW-0808">Transferase</keyword>
<dbReference type="InterPro" id="IPR029063">
    <property type="entry name" value="SAM-dependent_MTases_sf"/>
</dbReference>
<comment type="caution">
    <text evidence="1">The sequence shown here is derived from an EMBL/GenBank/DDBJ whole genome shotgun (WGS) entry which is preliminary data.</text>
</comment>
<proteinExistence type="predicted"/>
<dbReference type="SUPFAM" id="SSF53335">
    <property type="entry name" value="S-adenosyl-L-methionine-dependent methyltransferases"/>
    <property type="match status" value="1"/>
</dbReference>
<dbReference type="GO" id="GO:0032259">
    <property type="term" value="P:methylation"/>
    <property type="evidence" value="ECO:0007669"/>
    <property type="project" value="UniProtKB-KW"/>
</dbReference>
<evidence type="ECO:0000313" key="1">
    <source>
        <dbReference type="EMBL" id="PCI76569.1"/>
    </source>
</evidence>
<dbReference type="Proteomes" id="UP000218767">
    <property type="component" value="Unassembled WGS sequence"/>
</dbReference>
<accession>A0A2A4X391</accession>
<dbReference type="GO" id="GO:0008168">
    <property type="term" value="F:methyltransferase activity"/>
    <property type="evidence" value="ECO:0007669"/>
    <property type="project" value="UniProtKB-KW"/>
</dbReference>
<evidence type="ECO:0000313" key="2">
    <source>
        <dbReference type="Proteomes" id="UP000218767"/>
    </source>
</evidence>